<evidence type="ECO:0000256" key="2">
    <source>
        <dbReference type="SAM" id="Phobius"/>
    </source>
</evidence>
<dbReference type="OrthoDB" id="7779177at2"/>
<protein>
    <submittedName>
        <fullName evidence="3">Uncharacterized protein</fullName>
    </submittedName>
</protein>
<organism evidence="3 4">
    <name type="scientific">Roseovarius indicus</name>
    <dbReference type="NCBI Taxonomy" id="540747"/>
    <lineage>
        <taxon>Bacteria</taxon>
        <taxon>Pseudomonadati</taxon>
        <taxon>Pseudomonadota</taxon>
        <taxon>Alphaproteobacteria</taxon>
        <taxon>Rhodobacterales</taxon>
        <taxon>Roseobacteraceae</taxon>
        <taxon>Roseovarius</taxon>
    </lineage>
</organism>
<dbReference type="RefSeq" id="WP_057813397.1">
    <property type="nucleotide sequence ID" value="NZ_CAXRJZ010000019.1"/>
</dbReference>
<evidence type="ECO:0000256" key="1">
    <source>
        <dbReference type="SAM" id="MobiDB-lite"/>
    </source>
</evidence>
<sequence>MSAPEPDLETAKRRHKGPLVGIAIAVGFAIVLLGALALWVSYQGNEPGNGASQIDGRTGAEEQSDGA</sequence>
<name>A0A5P3AAD5_9RHOB</name>
<evidence type="ECO:0000313" key="3">
    <source>
        <dbReference type="EMBL" id="QEW26309.1"/>
    </source>
</evidence>
<keyword evidence="2" id="KW-0812">Transmembrane</keyword>
<dbReference type="AlphaFoldDB" id="A0A5P3AAD5"/>
<dbReference type="EMBL" id="CP031598">
    <property type="protein sequence ID" value="QEW26309.1"/>
    <property type="molecule type" value="Genomic_DNA"/>
</dbReference>
<proteinExistence type="predicted"/>
<feature type="region of interest" description="Disordered" evidence="1">
    <location>
        <begin position="47"/>
        <end position="67"/>
    </location>
</feature>
<dbReference type="Proteomes" id="UP000325785">
    <property type="component" value="Chromosome"/>
</dbReference>
<keyword evidence="2" id="KW-1133">Transmembrane helix</keyword>
<dbReference type="KEGG" id="rid:RIdsm_02107"/>
<gene>
    <name evidence="3" type="ORF">RIdsm_02107</name>
</gene>
<evidence type="ECO:0000313" key="4">
    <source>
        <dbReference type="Proteomes" id="UP000325785"/>
    </source>
</evidence>
<accession>A0A5P3AAD5</accession>
<reference evidence="3 4" key="1">
    <citation type="submission" date="2018-08" db="EMBL/GenBank/DDBJ databases">
        <title>Genetic Globetrotter - A new plasmid hitch-hiking vast phylogenetic and geographic distances.</title>
        <authorList>
            <person name="Vollmers J."/>
            <person name="Petersen J."/>
        </authorList>
    </citation>
    <scope>NUCLEOTIDE SEQUENCE [LARGE SCALE GENOMIC DNA]</scope>
    <source>
        <strain evidence="3 4">DSM 26383</strain>
    </source>
</reference>
<feature type="transmembrane region" description="Helical" evidence="2">
    <location>
        <begin position="20"/>
        <end position="42"/>
    </location>
</feature>
<keyword evidence="2" id="KW-0472">Membrane</keyword>